<dbReference type="EMBL" id="JARGDH010000005">
    <property type="protein sequence ID" value="KAL0266531.1"/>
    <property type="molecule type" value="Genomic_DNA"/>
</dbReference>
<keyword evidence="2" id="KW-0378">Hydrolase</keyword>
<dbReference type="Pfam" id="PF00795">
    <property type="entry name" value="CN_hydrolase"/>
    <property type="match status" value="1"/>
</dbReference>
<keyword evidence="3" id="KW-0732">Signal</keyword>
<evidence type="ECO:0000256" key="1">
    <source>
        <dbReference type="ARBA" id="ARBA00008225"/>
    </source>
</evidence>
<dbReference type="Gene3D" id="3.60.110.10">
    <property type="entry name" value="Carbon-nitrogen hydrolase"/>
    <property type="match status" value="1"/>
</dbReference>
<proteinExistence type="inferred from homology"/>
<evidence type="ECO:0000313" key="5">
    <source>
        <dbReference type="EMBL" id="KAL0266531.1"/>
    </source>
</evidence>
<evidence type="ECO:0000256" key="3">
    <source>
        <dbReference type="SAM" id="SignalP"/>
    </source>
</evidence>
<feature type="signal peptide" evidence="3">
    <location>
        <begin position="1"/>
        <end position="19"/>
    </location>
</feature>
<dbReference type="InterPro" id="IPR040154">
    <property type="entry name" value="Biotinidase/VNN"/>
</dbReference>
<dbReference type="SUPFAM" id="SSF56317">
    <property type="entry name" value="Carbon-nitrogen hydrolase"/>
    <property type="match status" value="1"/>
</dbReference>
<evidence type="ECO:0000256" key="2">
    <source>
        <dbReference type="ARBA" id="ARBA00022801"/>
    </source>
</evidence>
<protein>
    <recommendedName>
        <fullName evidence="4">CN hydrolase domain-containing protein</fullName>
    </recommendedName>
</protein>
<reference evidence="5" key="1">
    <citation type="journal article" date="2024" name="Gigascience">
        <title>Chromosome-level genome of the poultry shaft louse Menopon gallinae provides insight into the host-switching and adaptive evolution of parasitic lice.</title>
        <authorList>
            <person name="Xu Y."/>
            <person name="Ma L."/>
            <person name="Liu S."/>
            <person name="Liang Y."/>
            <person name="Liu Q."/>
            <person name="He Z."/>
            <person name="Tian L."/>
            <person name="Duan Y."/>
            <person name="Cai W."/>
            <person name="Li H."/>
            <person name="Song F."/>
        </authorList>
    </citation>
    <scope>NUCLEOTIDE SEQUENCE</scope>
    <source>
        <strain evidence="5">Cailab_2023a</strain>
    </source>
</reference>
<comment type="caution">
    <text evidence="5">The sequence shown here is derived from an EMBL/GenBank/DDBJ whole genome shotgun (WGS) entry which is preliminary data.</text>
</comment>
<dbReference type="PANTHER" id="PTHR10609">
    <property type="entry name" value="BIOTINIDASE-RELATED"/>
    <property type="match status" value="1"/>
</dbReference>
<dbReference type="InterPro" id="IPR036526">
    <property type="entry name" value="C-N_Hydrolase_sf"/>
</dbReference>
<dbReference type="InterPro" id="IPR003010">
    <property type="entry name" value="C-N_Hydrolase"/>
</dbReference>
<dbReference type="AlphaFoldDB" id="A0AAW2HAE4"/>
<accession>A0AAW2HAE4</accession>
<comment type="similarity">
    <text evidence="1">Belongs to the carbon-nitrogen hydrolase superfamily. BTD/VNN family.</text>
</comment>
<feature type="chain" id="PRO_5043520131" description="CN hydrolase domain-containing protein" evidence="3">
    <location>
        <begin position="20"/>
        <end position="480"/>
    </location>
</feature>
<evidence type="ECO:0000259" key="4">
    <source>
        <dbReference type="PROSITE" id="PS50263"/>
    </source>
</evidence>
<dbReference type="Pfam" id="PF19018">
    <property type="entry name" value="Vanin_C"/>
    <property type="match status" value="1"/>
</dbReference>
<gene>
    <name evidence="5" type="ORF">PYX00_009039</name>
</gene>
<organism evidence="5">
    <name type="scientific">Menopon gallinae</name>
    <name type="common">poultry shaft louse</name>
    <dbReference type="NCBI Taxonomy" id="328185"/>
    <lineage>
        <taxon>Eukaryota</taxon>
        <taxon>Metazoa</taxon>
        <taxon>Ecdysozoa</taxon>
        <taxon>Arthropoda</taxon>
        <taxon>Hexapoda</taxon>
        <taxon>Insecta</taxon>
        <taxon>Pterygota</taxon>
        <taxon>Neoptera</taxon>
        <taxon>Paraneoptera</taxon>
        <taxon>Psocodea</taxon>
        <taxon>Troctomorpha</taxon>
        <taxon>Phthiraptera</taxon>
        <taxon>Amblycera</taxon>
        <taxon>Menoponidae</taxon>
        <taxon>Menopon</taxon>
    </lineage>
</organism>
<dbReference type="GO" id="GO:0016787">
    <property type="term" value="F:hydrolase activity"/>
    <property type="evidence" value="ECO:0007669"/>
    <property type="project" value="UniProtKB-KW"/>
</dbReference>
<dbReference type="InterPro" id="IPR043957">
    <property type="entry name" value="Vanin_C"/>
</dbReference>
<dbReference type="PANTHER" id="PTHR10609:SF14">
    <property type="entry name" value="BIOTINIDASE"/>
    <property type="match status" value="1"/>
</dbReference>
<sequence length="480" mass="53268">MEKWTALLLACLLQVGAQAGPVNPTSYVAFVNEYRSRGSTYANIADYNIIIQSVTGNPFQGDLIVFPEGTLTGNDTSVPVPNPEDKIVPYKDEFYKKFAPLEAISRSAATFKAYVVVNLNERLECEEGDICPPRGYFKYNTNVVFDREGTVIARYRKFNVCQGFDVDRPETAELSTFTTDFGVTFGLFTGFDIFFKAPALDLIREKNIRNVVYPSRWRAELPFLTSVQVQSGFSYALDINLLAAGVNDIDNGSTGTGIYLGRSGRANFNSDLEGSLLIYKRLPGGDNAEKTSFAISTDTDMALDRLKYSEDPTIASASGKDLDMKAESFEEEICYGDRCCRFSAKYRPSGLGNAEKYSYRAVVFEGERSVGPNTRMNAAYCAIVLCTDGNCARRPPNGKFPLIFDEINIEGNFPTENTFQMPSTLAYQNCDSISFFNVMEYDRFSFERVEDSESGTSKASISLKKPGAGDLMTFGIFGRF</sequence>
<name>A0AAW2HAE4_9NEOP</name>
<feature type="domain" description="CN hydrolase" evidence="4">
    <location>
        <begin position="17"/>
        <end position="284"/>
    </location>
</feature>
<dbReference type="PROSITE" id="PS50263">
    <property type="entry name" value="CN_HYDROLASE"/>
    <property type="match status" value="1"/>
</dbReference>